<reference evidence="2 3" key="1">
    <citation type="submission" date="2023-07" db="EMBL/GenBank/DDBJ databases">
        <title>Comparative genomics of wheat-associated soil bacteria to identify genetic determinants of phenazine resistance.</title>
        <authorList>
            <person name="Mouncey N."/>
        </authorList>
    </citation>
    <scope>NUCLEOTIDE SEQUENCE [LARGE SCALE GENOMIC DNA]</scope>
    <source>
        <strain evidence="2 3">V2I4</strain>
    </source>
</reference>
<feature type="region of interest" description="Disordered" evidence="1">
    <location>
        <begin position="19"/>
        <end position="38"/>
    </location>
</feature>
<evidence type="ECO:0000313" key="3">
    <source>
        <dbReference type="Proteomes" id="UP001230328"/>
    </source>
</evidence>
<proteinExistence type="predicted"/>
<name>A0ABU0SYM8_9ACTN</name>
<organism evidence="2 3">
    <name type="scientific">Streptomyces umbrinus</name>
    <dbReference type="NCBI Taxonomy" id="67370"/>
    <lineage>
        <taxon>Bacteria</taxon>
        <taxon>Bacillati</taxon>
        <taxon>Actinomycetota</taxon>
        <taxon>Actinomycetes</taxon>
        <taxon>Kitasatosporales</taxon>
        <taxon>Streptomycetaceae</taxon>
        <taxon>Streptomyces</taxon>
        <taxon>Streptomyces phaeochromogenes group</taxon>
    </lineage>
</organism>
<dbReference type="SUPFAM" id="SSF160387">
    <property type="entry name" value="NosL/MerB-like"/>
    <property type="match status" value="1"/>
</dbReference>
<evidence type="ECO:0000256" key="1">
    <source>
        <dbReference type="SAM" id="MobiDB-lite"/>
    </source>
</evidence>
<accession>A0ABU0SYM8</accession>
<sequence length="121" mass="12757">MDSFVDDKYARKALGPDYADRLASTPAPAASEVWPKGAAETRTFKSPAELLGYVAKHKDGIRAAYVPDATTGTLWFADKAVWVADGQELLPFVAPATAKAYAAGHAGARVISYAGALERAS</sequence>
<gene>
    <name evidence="2" type="ORF">QF035_006169</name>
</gene>
<evidence type="ECO:0000313" key="2">
    <source>
        <dbReference type="EMBL" id="MDQ1028587.1"/>
    </source>
</evidence>
<protein>
    <submittedName>
        <fullName evidence="2">Uncharacterized protein</fullName>
    </submittedName>
</protein>
<keyword evidence="3" id="KW-1185">Reference proteome</keyword>
<comment type="caution">
    <text evidence="2">The sequence shown here is derived from an EMBL/GenBank/DDBJ whole genome shotgun (WGS) entry which is preliminary data.</text>
</comment>
<dbReference type="EMBL" id="JAUSZI010000002">
    <property type="protein sequence ID" value="MDQ1028587.1"/>
    <property type="molecule type" value="Genomic_DNA"/>
</dbReference>
<dbReference type="Proteomes" id="UP001230328">
    <property type="component" value="Unassembled WGS sequence"/>
</dbReference>